<dbReference type="EMBL" id="JACHMM010000001">
    <property type="protein sequence ID" value="MBB5791386.1"/>
    <property type="molecule type" value="Genomic_DNA"/>
</dbReference>
<dbReference type="AlphaFoldDB" id="A0A7W9GX42"/>
<evidence type="ECO:0000313" key="3">
    <source>
        <dbReference type="Proteomes" id="UP000542813"/>
    </source>
</evidence>
<accession>A0A7W9GX42</accession>
<proteinExistence type="predicted"/>
<keyword evidence="3" id="KW-1185">Reference proteome</keyword>
<keyword evidence="1" id="KW-0472">Membrane</keyword>
<keyword evidence="1" id="KW-1133">Transmembrane helix</keyword>
<keyword evidence="1" id="KW-0812">Transmembrane</keyword>
<protein>
    <submittedName>
        <fullName evidence="2">Uncharacterized protein</fullName>
    </submittedName>
</protein>
<feature type="transmembrane region" description="Helical" evidence="1">
    <location>
        <begin position="42"/>
        <end position="61"/>
    </location>
</feature>
<comment type="caution">
    <text evidence="2">The sequence shown here is derived from an EMBL/GenBank/DDBJ whole genome shotgun (WGS) entry which is preliminary data.</text>
</comment>
<reference evidence="2 3" key="1">
    <citation type="submission" date="2020-08" db="EMBL/GenBank/DDBJ databases">
        <title>Sequencing the genomes of 1000 actinobacteria strains.</title>
        <authorList>
            <person name="Klenk H.-P."/>
        </authorList>
    </citation>
    <scope>NUCLEOTIDE SEQUENCE [LARGE SCALE GENOMIC DNA]</scope>
    <source>
        <strain evidence="2 3">DSM 102122</strain>
    </source>
</reference>
<dbReference type="RefSeq" id="WP_184828115.1">
    <property type="nucleotide sequence ID" value="NZ_JACHMM010000001.1"/>
</dbReference>
<dbReference type="Proteomes" id="UP000542813">
    <property type="component" value="Unassembled WGS sequence"/>
</dbReference>
<evidence type="ECO:0000256" key="1">
    <source>
        <dbReference type="SAM" id="Phobius"/>
    </source>
</evidence>
<name>A0A7W9GX42_9ACTN</name>
<evidence type="ECO:0000313" key="2">
    <source>
        <dbReference type="EMBL" id="MBB5791386.1"/>
    </source>
</evidence>
<gene>
    <name evidence="2" type="ORF">HD601_005961</name>
</gene>
<sequence>MSPRELRELFEDALAGEPEREVPVRDDVDRGRRSLRRRRRRWTAGGALVAAVSAAVLVLPASPLSLVDGDPADLDEVIRDEAVAGPDGGVDALEQEMWQAVEAVLPGDVGPAADFAPGGDGPGPDLSLRLERRGAPFTVRVWLQEARTDPEAFRPCSRPGTALEVTGGWQDCQEGADSDGRWRISADVDQNDHITVLEGDGAAVTVVRPAGTGVTLTQDETDAVADAVWQVGRDRPAEQLRTAIDMDAAASEATVDDVVAVLQERLGLGTFGFRTSGLTHSALSELGPDSASVWGRYVTTSGVGVDVVLWQKDRVYEPLCISAVDGCLAHPGSVVYFGNELAGRYDGPSLLLPAGPRGGLWLHLGSTDPELGQRFEAAGAEAAGRIRFAGDDPYPLP</sequence>
<organism evidence="2 3">
    <name type="scientific">Jiangella mangrovi</name>
    <dbReference type="NCBI Taxonomy" id="1524084"/>
    <lineage>
        <taxon>Bacteria</taxon>
        <taxon>Bacillati</taxon>
        <taxon>Actinomycetota</taxon>
        <taxon>Actinomycetes</taxon>
        <taxon>Jiangellales</taxon>
        <taxon>Jiangellaceae</taxon>
        <taxon>Jiangella</taxon>
    </lineage>
</organism>